<name>A0A183C157_GLOPA</name>
<dbReference type="Proteomes" id="UP000050741">
    <property type="component" value="Unassembled WGS sequence"/>
</dbReference>
<dbReference type="AlphaFoldDB" id="A0A183C157"/>
<feature type="compositionally biased region" description="Basic and acidic residues" evidence="1">
    <location>
        <begin position="84"/>
        <end position="109"/>
    </location>
</feature>
<reference evidence="2" key="2">
    <citation type="submission" date="2014-05" db="EMBL/GenBank/DDBJ databases">
        <title>The genome and life-stage specific transcriptomes of Globodera pallida elucidate key aspects of plant parasitism by a cyst nematode.</title>
        <authorList>
            <person name="Cotton J.A."/>
            <person name="Lilley C.J."/>
            <person name="Jones L.M."/>
            <person name="Kikuchi T."/>
            <person name="Reid A.J."/>
            <person name="Thorpe P."/>
            <person name="Tsai I.J."/>
            <person name="Beasley H."/>
            <person name="Blok V."/>
            <person name="Cock P.J.A."/>
            <person name="Van den Akker S.E."/>
            <person name="Holroyd N."/>
            <person name="Hunt M."/>
            <person name="Mantelin S."/>
            <person name="Naghra H."/>
            <person name="Pain A."/>
            <person name="Palomares-Rius J.E."/>
            <person name="Zarowiecki M."/>
            <person name="Berriman M."/>
            <person name="Jones J.T."/>
            <person name="Urwin P.E."/>
        </authorList>
    </citation>
    <scope>NUCLEOTIDE SEQUENCE [LARGE SCALE GENOMIC DNA]</scope>
    <source>
        <strain evidence="2">Lindley</strain>
    </source>
</reference>
<protein>
    <submittedName>
        <fullName evidence="3">Microtubule-associated protein futsch-like</fullName>
    </submittedName>
</protein>
<evidence type="ECO:0000256" key="1">
    <source>
        <dbReference type="SAM" id="MobiDB-lite"/>
    </source>
</evidence>
<organism evidence="2 3">
    <name type="scientific">Globodera pallida</name>
    <name type="common">Potato cyst nematode worm</name>
    <name type="synonym">Heterodera pallida</name>
    <dbReference type="NCBI Taxonomy" id="36090"/>
    <lineage>
        <taxon>Eukaryota</taxon>
        <taxon>Metazoa</taxon>
        <taxon>Ecdysozoa</taxon>
        <taxon>Nematoda</taxon>
        <taxon>Chromadorea</taxon>
        <taxon>Rhabditida</taxon>
        <taxon>Tylenchina</taxon>
        <taxon>Tylenchomorpha</taxon>
        <taxon>Tylenchoidea</taxon>
        <taxon>Heteroderidae</taxon>
        <taxon>Heteroderinae</taxon>
        <taxon>Globodera</taxon>
    </lineage>
</organism>
<reference evidence="3" key="3">
    <citation type="submission" date="2016-06" db="UniProtKB">
        <authorList>
            <consortium name="WormBaseParasite"/>
        </authorList>
    </citation>
    <scope>IDENTIFICATION</scope>
</reference>
<keyword evidence="2" id="KW-1185">Reference proteome</keyword>
<proteinExistence type="predicted"/>
<dbReference type="WBParaSite" id="GPLIN_000660000">
    <property type="protein sequence ID" value="GPLIN_000660000"/>
    <property type="gene ID" value="GPLIN_000660000"/>
</dbReference>
<accession>A0A183C157</accession>
<reference evidence="2" key="1">
    <citation type="submission" date="2013-12" db="EMBL/GenBank/DDBJ databases">
        <authorList>
            <person name="Aslett M."/>
        </authorList>
    </citation>
    <scope>NUCLEOTIDE SEQUENCE [LARGE SCALE GENOMIC DNA]</scope>
    <source>
        <strain evidence="2">Lindley</strain>
    </source>
</reference>
<evidence type="ECO:0000313" key="2">
    <source>
        <dbReference type="Proteomes" id="UP000050741"/>
    </source>
</evidence>
<sequence length="213" mass="24077">MFTKARHLSKRKSSYKMEKLFNQLVRNAKAQHTTEGTCKCFTCAVKLHLGNDNSGNSHPPGSLNFNVDPANPGPCSLPDNCPRSSREISSESEGPTDRHVVRRRGEPTRSRKRTATTERSAPKEKAPAVTRPDGSRLHSRTLLPLPENRERPAEFRATPVEGSSSDPWPVKCEELDKYVRKLELERNFVRKEEVKKAAQLALEAFCRYIDYSS</sequence>
<evidence type="ECO:0000313" key="3">
    <source>
        <dbReference type="WBParaSite" id="GPLIN_000660000"/>
    </source>
</evidence>
<feature type="region of interest" description="Disordered" evidence="1">
    <location>
        <begin position="59"/>
        <end position="151"/>
    </location>
</feature>